<dbReference type="PANTHER" id="PTHR21501">
    <property type="entry name" value="PROTEIN FAM-161"/>
    <property type="match status" value="1"/>
</dbReference>
<dbReference type="AlphaFoldDB" id="U5EQ58"/>
<keyword evidence="2" id="KW-0175">Coiled coil</keyword>
<dbReference type="GO" id="GO:0044782">
    <property type="term" value="P:cilium organization"/>
    <property type="evidence" value="ECO:0007669"/>
    <property type="project" value="TreeGrafter"/>
</dbReference>
<name>U5EQ58_9DIPT</name>
<feature type="region of interest" description="Disordered" evidence="3">
    <location>
        <begin position="598"/>
        <end position="655"/>
    </location>
</feature>
<evidence type="ECO:0000256" key="2">
    <source>
        <dbReference type="ARBA" id="ARBA00023054"/>
    </source>
</evidence>
<dbReference type="Pfam" id="PF10595">
    <property type="entry name" value="FAM161A_B"/>
    <property type="match status" value="1"/>
</dbReference>
<dbReference type="EMBL" id="GANO01003412">
    <property type="protein sequence ID" value="JAB56459.1"/>
    <property type="molecule type" value="mRNA"/>
</dbReference>
<protein>
    <submittedName>
        <fullName evidence="4">Putative cilium assembly</fullName>
    </submittedName>
</protein>
<organism evidence="4">
    <name type="scientific">Corethrella appendiculata</name>
    <dbReference type="NCBI Taxonomy" id="1370023"/>
    <lineage>
        <taxon>Eukaryota</taxon>
        <taxon>Metazoa</taxon>
        <taxon>Ecdysozoa</taxon>
        <taxon>Arthropoda</taxon>
        <taxon>Hexapoda</taxon>
        <taxon>Insecta</taxon>
        <taxon>Pterygota</taxon>
        <taxon>Neoptera</taxon>
        <taxon>Endopterygota</taxon>
        <taxon>Diptera</taxon>
        <taxon>Nematocera</taxon>
        <taxon>Culicoidea</taxon>
        <taxon>Chaoboridae</taxon>
        <taxon>Corethrella</taxon>
    </lineage>
</organism>
<feature type="region of interest" description="Disordered" evidence="3">
    <location>
        <begin position="377"/>
        <end position="421"/>
    </location>
</feature>
<evidence type="ECO:0000313" key="4">
    <source>
        <dbReference type="EMBL" id="JAB56459.1"/>
    </source>
</evidence>
<dbReference type="InterPro" id="IPR019579">
    <property type="entry name" value="FAM161A/B"/>
</dbReference>
<dbReference type="GO" id="GO:0005929">
    <property type="term" value="C:cilium"/>
    <property type="evidence" value="ECO:0007669"/>
    <property type="project" value="TreeGrafter"/>
</dbReference>
<reference evidence="4" key="1">
    <citation type="journal article" date="2014" name="Insect Biochem. Mol. Biol.">
        <title>An insight into the sialome of the frog biting fly, Corethrella appendiculata.</title>
        <authorList>
            <person name="Ribeiro J.M.C."/>
            <person name="Chagas A.C."/>
            <person name="Pham V.M."/>
            <person name="Lounibos L.P."/>
            <person name="Calvo E."/>
        </authorList>
    </citation>
    <scope>NUCLEOTIDE SEQUENCE</scope>
    <source>
        <tissue evidence="4">Salivary glands</tissue>
    </source>
</reference>
<dbReference type="PANTHER" id="PTHR21501:SF1">
    <property type="entry name" value="PROTEIN FAM-161"/>
    <property type="match status" value="1"/>
</dbReference>
<feature type="region of interest" description="Disordered" evidence="3">
    <location>
        <begin position="453"/>
        <end position="485"/>
    </location>
</feature>
<comment type="similarity">
    <text evidence="1">Belongs to the FAM161 family.</text>
</comment>
<sequence length="684" mass="78719">PSYLIPRYFYGSDRINSGADSKGSLKKSVENIRILSDKSENMKKTRRKCSVMQQLAKESDNFLSLVDFYDSIPDYNDINHLSREEFYQKLNTLKKKQHQLKTMNLKNQTYNGTCDLSDITTKLCDRISSARKNSAKSVRIDSTKYDDDDDQDRRSPIRCGTPYHHPDYDSKCKYSSQASLNSEFVEKCDKYKKKLLRSKSASPIRSASCVTVPQPYKFTQREEEEKALDDLMLATKCDTPKKDSYLNSASAIKAHPVPITSKIPLLNTIMDDQKHRSELAKLESQIELQSQMKPFSFSERLDRSNTRCLSRSMSSPNISHNLNENAKKLDYFKAKPCPKNLFSNYFYHKLWEDQLYRNLTKKIRAEEMLKHSALPGTMAKRERAMAKRESLSRAESANTTSTKKGKRKRKNSGKKLNKSQKSIEEKCMEFITTCPNPFSFETEKRYKNRTDRISSFQSNNSTISDSDYRNTNNTNTPAPQHPVNRPNLAATLRTESSRQKIQSMLTDEQDTSKKFKPRSWGVKKSQAFQNLYLDATHAEELALKLATRRAEQKLRQEEHAINMELMRQRVRATPLLLEGPPNWGPRLGHVKHHCITAPQSASVPRHDKQTSSETSSSCKYGKKMARRSASLTRNNNNENDRQNQHANRKRYTSTSKMSNYSIDSLKSCDTYTLDALDSCEVDLI</sequence>
<proteinExistence type="evidence at transcript level"/>
<evidence type="ECO:0000256" key="1">
    <source>
        <dbReference type="ARBA" id="ARBA00006663"/>
    </source>
</evidence>
<dbReference type="InterPro" id="IPR051655">
    <property type="entry name" value="FAM161"/>
</dbReference>
<feature type="non-terminal residue" evidence="4">
    <location>
        <position position="1"/>
    </location>
</feature>
<dbReference type="GO" id="GO:0005856">
    <property type="term" value="C:cytoskeleton"/>
    <property type="evidence" value="ECO:0007669"/>
    <property type="project" value="UniProtKB-ARBA"/>
</dbReference>
<feature type="compositionally biased region" description="Basic residues" evidence="3">
    <location>
        <begin position="403"/>
        <end position="418"/>
    </location>
</feature>
<evidence type="ECO:0000256" key="3">
    <source>
        <dbReference type="SAM" id="MobiDB-lite"/>
    </source>
</evidence>
<feature type="region of interest" description="Disordered" evidence="3">
    <location>
        <begin position="135"/>
        <end position="160"/>
    </location>
</feature>
<feature type="compositionally biased region" description="Basic and acidic residues" evidence="3">
    <location>
        <begin position="138"/>
        <end position="155"/>
    </location>
</feature>
<accession>U5EQ58</accession>
<feature type="compositionally biased region" description="Polar residues" evidence="3">
    <location>
        <begin position="453"/>
        <end position="478"/>
    </location>
</feature>
<feature type="compositionally biased region" description="Basic and acidic residues" evidence="3">
    <location>
        <begin position="379"/>
        <end position="392"/>
    </location>
</feature>